<feature type="chain" id="PRO_5031563838" evidence="1">
    <location>
        <begin position="24"/>
        <end position="278"/>
    </location>
</feature>
<protein>
    <submittedName>
        <fullName evidence="2">Uncharacterized protein</fullName>
    </submittedName>
</protein>
<dbReference type="AlphaFoldDB" id="A0A7X8SLN2"/>
<evidence type="ECO:0000256" key="1">
    <source>
        <dbReference type="SAM" id="SignalP"/>
    </source>
</evidence>
<name>A0A7X8SLN2_9BACT</name>
<keyword evidence="1" id="KW-0732">Signal</keyword>
<comment type="caution">
    <text evidence="2">The sequence shown here is derived from an EMBL/GenBank/DDBJ whole genome shotgun (WGS) entry which is preliminary data.</text>
</comment>
<evidence type="ECO:0000313" key="2">
    <source>
        <dbReference type="EMBL" id="NLR92514.1"/>
    </source>
</evidence>
<dbReference type="RefSeq" id="WP_168883223.1">
    <property type="nucleotide sequence ID" value="NZ_JABAIL010000004.1"/>
</dbReference>
<evidence type="ECO:0000313" key="3">
    <source>
        <dbReference type="Proteomes" id="UP000585050"/>
    </source>
</evidence>
<dbReference type="EMBL" id="JABAIL010000004">
    <property type="protein sequence ID" value="NLR92514.1"/>
    <property type="molecule type" value="Genomic_DNA"/>
</dbReference>
<gene>
    <name evidence="2" type="ORF">HGP29_14950</name>
</gene>
<keyword evidence="3" id="KW-1185">Reference proteome</keyword>
<proteinExistence type="predicted"/>
<sequence length="278" mass="31833">MNFKKIYLAFSVLFTLSFTSSFAQDWYVLHVSGNITNPATNSVLQTGDMINESTSLVFADASSKAIVIQKSKGKMLLDGSKSQKNADGEFMSMVSQVLFPVQVNKQMSTRRVTFGNANDISKYFNGGSYVFMGDSVILEVDKLRYPLDEERKMAVRFTSNNEPYNRWVPNYGTENQIIIEPTKLFDGVSLDSIDMVDVYYINMQNGKPSPKHVGSFHPVFVDETKLKQELLSLKKFLVKYQDEKDQAVREELYQYVLDIYGKVDIEIFNQWTKEMEII</sequence>
<accession>A0A7X8SLN2</accession>
<reference evidence="2 3" key="1">
    <citation type="submission" date="2020-04" db="EMBL/GenBank/DDBJ databases">
        <title>Flammeovirga sp. SR4, a novel species isolated from seawater.</title>
        <authorList>
            <person name="Wang X."/>
        </authorList>
    </citation>
    <scope>NUCLEOTIDE SEQUENCE [LARGE SCALE GENOMIC DNA]</scope>
    <source>
        <strain evidence="2 3">SR4</strain>
    </source>
</reference>
<feature type="signal peptide" evidence="1">
    <location>
        <begin position="1"/>
        <end position="23"/>
    </location>
</feature>
<organism evidence="2 3">
    <name type="scientific">Flammeovirga agarivorans</name>
    <dbReference type="NCBI Taxonomy" id="2726742"/>
    <lineage>
        <taxon>Bacteria</taxon>
        <taxon>Pseudomonadati</taxon>
        <taxon>Bacteroidota</taxon>
        <taxon>Cytophagia</taxon>
        <taxon>Cytophagales</taxon>
        <taxon>Flammeovirgaceae</taxon>
        <taxon>Flammeovirga</taxon>
    </lineage>
</organism>
<dbReference type="Proteomes" id="UP000585050">
    <property type="component" value="Unassembled WGS sequence"/>
</dbReference>